<dbReference type="InterPro" id="IPR036085">
    <property type="entry name" value="PAZ_dom_sf"/>
</dbReference>
<dbReference type="PROSITE" id="PS50822">
    <property type="entry name" value="PIWI"/>
    <property type="match status" value="1"/>
</dbReference>
<dbReference type="GO" id="GO:0003676">
    <property type="term" value="F:nucleic acid binding"/>
    <property type="evidence" value="ECO:0007669"/>
    <property type="project" value="InterPro"/>
</dbReference>
<name>A0A8S1FF75_9PELO</name>
<organism evidence="3 4">
    <name type="scientific">Caenorhabditis bovis</name>
    <dbReference type="NCBI Taxonomy" id="2654633"/>
    <lineage>
        <taxon>Eukaryota</taxon>
        <taxon>Metazoa</taxon>
        <taxon>Ecdysozoa</taxon>
        <taxon>Nematoda</taxon>
        <taxon>Chromadorea</taxon>
        <taxon>Rhabditida</taxon>
        <taxon>Rhabditina</taxon>
        <taxon>Rhabditomorpha</taxon>
        <taxon>Rhabditoidea</taxon>
        <taxon>Rhabditidae</taxon>
        <taxon>Peloderinae</taxon>
        <taxon>Caenorhabditis</taxon>
    </lineage>
</organism>
<dbReference type="Gene3D" id="3.30.420.10">
    <property type="entry name" value="Ribonuclease H-like superfamily/Ribonuclease H"/>
    <property type="match status" value="1"/>
</dbReference>
<dbReference type="SMART" id="SM00950">
    <property type="entry name" value="Piwi"/>
    <property type="match status" value="1"/>
</dbReference>
<evidence type="ECO:0000259" key="2">
    <source>
        <dbReference type="PROSITE" id="PS50822"/>
    </source>
</evidence>
<comment type="caution">
    <text evidence="3">The sequence shown here is derived from an EMBL/GenBank/DDBJ whole genome shotgun (WGS) entry which is preliminary data.</text>
</comment>
<proteinExistence type="predicted"/>
<dbReference type="OrthoDB" id="9981668at2759"/>
<dbReference type="Pfam" id="PF02171">
    <property type="entry name" value="Piwi"/>
    <property type="match status" value="1"/>
</dbReference>
<evidence type="ECO:0000256" key="1">
    <source>
        <dbReference type="SAM" id="MobiDB-lite"/>
    </source>
</evidence>
<gene>
    <name evidence="3" type="ORF">CBOVIS_LOCUS11745</name>
</gene>
<accession>A0A8S1FF75</accession>
<dbReference type="EMBL" id="CADEPM010000010">
    <property type="protein sequence ID" value="CAB3410188.1"/>
    <property type="molecule type" value="Genomic_DNA"/>
</dbReference>
<dbReference type="PANTHER" id="PTHR22891">
    <property type="entry name" value="EUKARYOTIC TRANSLATION INITIATION FACTOR 2C"/>
    <property type="match status" value="1"/>
</dbReference>
<feature type="domain" description="Piwi" evidence="2">
    <location>
        <begin position="544"/>
        <end position="705"/>
    </location>
</feature>
<dbReference type="Gene3D" id="2.170.260.10">
    <property type="entry name" value="paz domain"/>
    <property type="match status" value="1"/>
</dbReference>
<dbReference type="SUPFAM" id="SSF101690">
    <property type="entry name" value="PAZ domain"/>
    <property type="match status" value="1"/>
</dbReference>
<keyword evidence="4" id="KW-1185">Reference proteome</keyword>
<dbReference type="InterPro" id="IPR012337">
    <property type="entry name" value="RNaseH-like_sf"/>
</dbReference>
<dbReference type="InterPro" id="IPR003165">
    <property type="entry name" value="Piwi"/>
</dbReference>
<dbReference type="AlphaFoldDB" id="A0A8S1FF75"/>
<protein>
    <recommendedName>
        <fullName evidence="2">Piwi domain-containing protein</fullName>
    </recommendedName>
</protein>
<feature type="region of interest" description="Disordered" evidence="1">
    <location>
        <begin position="1"/>
        <end position="20"/>
    </location>
</feature>
<evidence type="ECO:0000313" key="3">
    <source>
        <dbReference type="EMBL" id="CAB3410188.1"/>
    </source>
</evidence>
<sequence>MNFQCNMVETKSMESGNTSNDERQIVDSLRSLEDIAKRMRNIDFNKSLKSFAHSCNGITRYFYDQQSSFYTLKKLNENKYGINVPVEEVTSDPDVKKVIVELLYDKSINVDDETIRETAKKDPSPAGKSLIEALRVIVSHRLIINEDVATVNNSVHYVINSDDIVHFMLKYRSKTMRTGLSVNIKTLENRQTPQLYLVIDVKKTLFHLGSQPLIDKLRDLTNALYDIPFTSSSAKYLLKQVFNMSCYVFHQKSKTLLKDAPVVVIKGFGPPASSKLSEFHSPHFGRVDVQTYYKRKYGITLAFPHLMTVKAKCGNTFGLFPIEVLTVCEDQPVSDYQLTERERRDVVKEATMTPAERWKQIGMTYTYLKMNRQIETIYGLWKIGHRSMKVESRKLTEPIIEVPDSAISIHTTSAKLLYPVTLKNWWIVFLETPKRKFVPSLLSSFMRCGIRALTPGEIEIQRYSDVTPHLSNSKCCYIGIDTKQMNFHTNTPYTIGYAANVFPEDRFMFAGGFMYVKKDDDQFGPAIAEALLEIIRTSLHNGVKPNELIIYINGIPESHWPIVADKYTRYIKRVCEAVELQILETIKLTLFFVSKDHIERLFKLTPKRERANDTGNIDRGTVVDKTMVNPLYNEFFLSSHESAQSTSKTPKYTLVYNEPGKTLEELEEMTFHLCFTRKSPNDSTLFPIPVMAAIGYAKRARTAYANSGFFPSVHRDRYNNFVAMCNEKLAKGRNEMNYIAT</sequence>
<reference evidence="3 4" key="1">
    <citation type="submission" date="2020-04" db="EMBL/GenBank/DDBJ databases">
        <authorList>
            <person name="Laetsch R D."/>
            <person name="Stevens L."/>
            <person name="Kumar S."/>
            <person name="Blaxter L. M."/>
        </authorList>
    </citation>
    <scope>NUCLEOTIDE SEQUENCE [LARGE SCALE GENOMIC DNA]</scope>
</reference>
<evidence type="ECO:0000313" key="4">
    <source>
        <dbReference type="Proteomes" id="UP000494206"/>
    </source>
</evidence>
<dbReference type="Proteomes" id="UP000494206">
    <property type="component" value="Unassembled WGS sequence"/>
</dbReference>
<dbReference type="CDD" id="cd02846">
    <property type="entry name" value="PAZ_argonaute_like"/>
    <property type="match status" value="1"/>
</dbReference>
<feature type="compositionally biased region" description="Polar residues" evidence="1">
    <location>
        <begin position="1"/>
        <end position="19"/>
    </location>
</feature>
<dbReference type="SUPFAM" id="SSF53098">
    <property type="entry name" value="Ribonuclease H-like"/>
    <property type="match status" value="1"/>
</dbReference>
<dbReference type="InterPro" id="IPR036397">
    <property type="entry name" value="RNaseH_sf"/>
</dbReference>